<keyword evidence="1" id="KW-0812">Transmembrane</keyword>
<comment type="caution">
    <text evidence="2">The sequence shown here is derived from an EMBL/GenBank/DDBJ whole genome shotgun (WGS) entry which is preliminary data.</text>
</comment>
<dbReference type="EMBL" id="PUIO01000028">
    <property type="protein sequence ID" value="PQP22827.1"/>
    <property type="molecule type" value="Genomic_DNA"/>
</dbReference>
<keyword evidence="1" id="KW-0472">Membrane</keyword>
<feature type="transmembrane region" description="Helical" evidence="1">
    <location>
        <begin position="12"/>
        <end position="35"/>
    </location>
</feature>
<feature type="transmembrane region" description="Helical" evidence="1">
    <location>
        <begin position="134"/>
        <end position="152"/>
    </location>
</feature>
<dbReference type="AlphaFoldDB" id="A0A2S8J769"/>
<accession>A0A2S8J769</accession>
<evidence type="ECO:0000313" key="2">
    <source>
        <dbReference type="EMBL" id="PQP22827.1"/>
    </source>
</evidence>
<dbReference type="Proteomes" id="UP000239290">
    <property type="component" value="Unassembled WGS sequence"/>
</dbReference>
<evidence type="ECO:0000313" key="3">
    <source>
        <dbReference type="Proteomes" id="UP000239290"/>
    </source>
</evidence>
<proteinExistence type="predicted"/>
<organism evidence="2 3">
    <name type="scientific">Rhodococcus opacus</name>
    <name type="common">Nocardia opaca</name>
    <dbReference type="NCBI Taxonomy" id="37919"/>
    <lineage>
        <taxon>Bacteria</taxon>
        <taxon>Bacillati</taxon>
        <taxon>Actinomycetota</taxon>
        <taxon>Actinomycetes</taxon>
        <taxon>Mycobacteriales</taxon>
        <taxon>Nocardiaceae</taxon>
        <taxon>Rhodococcus</taxon>
    </lineage>
</organism>
<name>A0A2S8J769_RHOOP</name>
<keyword evidence="1" id="KW-1133">Transmembrane helix</keyword>
<dbReference type="RefSeq" id="WP_105417761.1">
    <property type="nucleotide sequence ID" value="NZ_PUIO01000028.1"/>
</dbReference>
<dbReference type="Pfam" id="PF03729">
    <property type="entry name" value="DUF308"/>
    <property type="match status" value="1"/>
</dbReference>
<sequence length="190" mass="19696">MTTSITRSPAQLLASLRGIYFLRFAFALAWALILITSKPHLGPLLTILLVIYPFVDAGAVYWQLRSEGRASAPRVTETINVAVSVIVAIAVGVASTMSIAAALGVWGAWAAMSGITQLVTAVQRRHAGGQIPQMLSGGISVLAGLSFLAQALQGADNIASIGGYAVLGGLFFLVSAIRVSMLLGKTGTLS</sequence>
<reference evidence="3" key="1">
    <citation type="submission" date="2018-02" db="EMBL/GenBank/DDBJ databases">
        <title>Draft genome sequencing of Rhodococcus opacus KU647198.</title>
        <authorList>
            <person name="Zheng B.-X."/>
        </authorList>
    </citation>
    <scope>NUCLEOTIDE SEQUENCE [LARGE SCALE GENOMIC DNA]</scope>
    <source>
        <strain evidence="3">04-OD7</strain>
    </source>
</reference>
<feature type="transmembrane region" description="Helical" evidence="1">
    <location>
        <begin position="41"/>
        <end position="62"/>
    </location>
</feature>
<gene>
    <name evidence="2" type="ORF">C5613_22480</name>
</gene>
<protein>
    <recommendedName>
        <fullName evidence="4">DUF308 domain-containing protein</fullName>
    </recommendedName>
</protein>
<evidence type="ECO:0000256" key="1">
    <source>
        <dbReference type="SAM" id="Phobius"/>
    </source>
</evidence>
<feature type="transmembrane region" description="Helical" evidence="1">
    <location>
        <begin position="158"/>
        <end position="177"/>
    </location>
</feature>
<dbReference type="InterPro" id="IPR005325">
    <property type="entry name" value="DUF308_memb"/>
</dbReference>
<evidence type="ECO:0008006" key="4">
    <source>
        <dbReference type="Google" id="ProtNLM"/>
    </source>
</evidence>